<dbReference type="InterPro" id="IPR035595">
    <property type="entry name" value="UDP_glycos_trans_CS"/>
</dbReference>
<evidence type="ECO:0000256" key="4">
    <source>
        <dbReference type="RuleBase" id="RU003718"/>
    </source>
</evidence>
<evidence type="ECO:0000256" key="2">
    <source>
        <dbReference type="ARBA" id="ARBA00022676"/>
    </source>
</evidence>
<dbReference type="PROSITE" id="PS00375">
    <property type="entry name" value="UDPGT"/>
    <property type="match status" value="1"/>
</dbReference>
<dbReference type="GO" id="GO:0008194">
    <property type="term" value="F:UDP-glycosyltransferase activity"/>
    <property type="evidence" value="ECO:0007669"/>
    <property type="project" value="InterPro"/>
</dbReference>
<evidence type="ECO:0000256" key="5">
    <source>
        <dbReference type="SAM" id="Phobius"/>
    </source>
</evidence>
<reference evidence="6" key="1">
    <citation type="submission" date="2020-11" db="EMBL/GenBank/DDBJ databases">
        <authorList>
            <person name="Tran Van P."/>
        </authorList>
    </citation>
    <scope>NUCLEOTIDE SEQUENCE</scope>
</reference>
<feature type="transmembrane region" description="Helical" evidence="5">
    <location>
        <begin position="466"/>
        <end position="490"/>
    </location>
</feature>
<dbReference type="Gene3D" id="3.40.50.2000">
    <property type="entry name" value="Glycogen Phosphorylase B"/>
    <property type="match status" value="1"/>
</dbReference>
<evidence type="ECO:0000256" key="3">
    <source>
        <dbReference type="ARBA" id="ARBA00022679"/>
    </source>
</evidence>
<dbReference type="FunFam" id="3.40.50.2000:FF:000050">
    <property type="entry name" value="UDP-glucuronosyltransferase"/>
    <property type="match status" value="1"/>
</dbReference>
<keyword evidence="5" id="KW-1133">Transmembrane helix</keyword>
<dbReference type="AlphaFoldDB" id="A0A7R9AM68"/>
<name>A0A7R9AM68_TIMSH</name>
<comment type="similarity">
    <text evidence="1 4">Belongs to the UDP-glycosyltransferase family.</text>
</comment>
<keyword evidence="5" id="KW-0472">Membrane</keyword>
<evidence type="ECO:0000256" key="1">
    <source>
        <dbReference type="ARBA" id="ARBA00009995"/>
    </source>
</evidence>
<gene>
    <name evidence="6" type="ORF">TSIB3V08_LOCUS642</name>
</gene>
<dbReference type="Pfam" id="PF00201">
    <property type="entry name" value="UDPGT"/>
    <property type="match status" value="2"/>
</dbReference>
<dbReference type="PANTHER" id="PTHR48043">
    <property type="entry name" value="EG:EG0003.4 PROTEIN-RELATED"/>
    <property type="match status" value="1"/>
</dbReference>
<proteinExistence type="inferred from homology"/>
<dbReference type="CDD" id="cd03784">
    <property type="entry name" value="GT1_Gtf-like"/>
    <property type="match status" value="1"/>
</dbReference>
<dbReference type="InterPro" id="IPR002213">
    <property type="entry name" value="UDP_glucos_trans"/>
</dbReference>
<keyword evidence="2 4" id="KW-0328">Glycosyltransferase</keyword>
<dbReference type="PANTHER" id="PTHR48043:SF159">
    <property type="entry name" value="EG:EG0003.4 PROTEIN-RELATED"/>
    <property type="match status" value="1"/>
</dbReference>
<feature type="transmembrane region" description="Helical" evidence="5">
    <location>
        <begin position="524"/>
        <end position="543"/>
    </location>
</feature>
<accession>A0A7R9AM68</accession>
<dbReference type="EMBL" id="OC000165">
    <property type="protein sequence ID" value="CAD7256361.1"/>
    <property type="molecule type" value="Genomic_DNA"/>
</dbReference>
<evidence type="ECO:0000313" key="6">
    <source>
        <dbReference type="EMBL" id="CAD7256361.1"/>
    </source>
</evidence>
<keyword evidence="5" id="KW-0812">Transmembrane</keyword>
<dbReference type="InterPro" id="IPR050271">
    <property type="entry name" value="UDP-glycosyltransferase"/>
</dbReference>
<dbReference type="SUPFAM" id="SSF53756">
    <property type="entry name" value="UDP-Glycosyltransferase/glycogen phosphorylase"/>
    <property type="match status" value="1"/>
</dbReference>
<evidence type="ECO:0008006" key="7">
    <source>
        <dbReference type="Google" id="ProtNLM"/>
    </source>
</evidence>
<sequence>MESMTYAARILGVFPVTSSSHQIVYRAVMKELALRGHELVVITPYPMRDPSIKNYTEIDVSFMNKAWQNRFNFAEGRSGKETSHEMMANHQDFGGLLCELMLSHPQVKELISSQENDQHFDLIFLEMVTTPGIFGFIHRFPVPSIGIASLPAFGINYDSVGNPNLPAYAPDVFLPYSDRMAFFERMHSMFFLLWLKYYFYYTVIPTQDAIARRHFGESMPYLGDLHFKPSMLFVTTDFIFHSPRPNVPAVVQLSGLHINSPKPLPKDLKDFMDTAPEGVIYFSLGSNVRSDTMDAQKRQIFLEVFSELPGYHVLWKWESDSLPGQPKNVKLAKWLPQQDVLRHPKVKVFITQGGLQSLEEAITMGVPLIGIPFFADQDFNVKRIVERGIGLKIEFTDVTKESVLKSLKNIIYDNSFRENIKRISVLREDMPDKPLERAVWWTEYVLRHKGAPHLRTAAVDMPWYQFLLLDVIAFLLMTAITVLLVLYLFIRKLLVDGVRNKTGAPHLRTAAVDMPWYQCLLLDVIALLLLTAITVLLVLYLFIRKLHHSIRSFIGKKKKLE</sequence>
<keyword evidence="3 4" id="KW-0808">Transferase</keyword>
<protein>
    <recommendedName>
        <fullName evidence="7">UDP-glucuronosyltransferase</fullName>
    </recommendedName>
</protein>
<organism evidence="6">
    <name type="scientific">Timema shepardi</name>
    <name type="common">Walking stick</name>
    <dbReference type="NCBI Taxonomy" id="629360"/>
    <lineage>
        <taxon>Eukaryota</taxon>
        <taxon>Metazoa</taxon>
        <taxon>Ecdysozoa</taxon>
        <taxon>Arthropoda</taxon>
        <taxon>Hexapoda</taxon>
        <taxon>Insecta</taxon>
        <taxon>Pterygota</taxon>
        <taxon>Neoptera</taxon>
        <taxon>Polyneoptera</taxon>
        <taxon>Phasmatodea</taxon>
        <taxon>Timematodea</taxon>
        <taxon>Timematoidea</taxon>
        <taxon>Timematidae</taxon>
        <taxon>Timema</taxon>
    </lineage>
</organism>